<evidence type="ECO:0000313" key="4">
    <source>
        <dbReference type="Proteomes" id="UP001515480"/>
    </source>
</evidence>
<reference evidence="3 4" key="1">
    <citation type="journal article" date="2024" name="Science">
        <title>Giant polyketide synthase enzymes in the biosynthesis of giant marine polyether toxins.</title>
        <authorList>
            <person name="Fallon T.R."/>
            <person name="Shende V.V."/>
            <person name="Wierzbicki I.H."/>
            <person name="Pendleton A.L."/>
            <person name="Watervoot N.F."/>
            <person name="Auber R.P."/>
            <person name="Gonzalez D.J."/>
            <person name="Wisecaver J.H."/>
            <person name="Moore B.S."/>
        </authorList>
    </citation>
    <scope>NUCLEOTIDE SEQUENCE [LARGE SCALE GENOMIC DNA]</scope>
    <source>
        <strain evidence="3 4">12B1</strain>
    </source>
</reference>
<protein>
    <recommendedName>
        <fullName evidence="5">UBA domain-containing protein</fullName>
    </recommendedName>
</protein>
<dbReference type="CDD" id="cd14270">
    <property type="entry name" value="UBA"/>
    <property type="match status" value="1"/>
</dbReference>
<organism evidence="3 4">
    <name type="scientific">Prymnesium parvum</name>
    <name type="common">Toxic golden alga</name>
    <dbReference type="NCBI Taxonomy" id="97485"/>
    <lineage>
        <taxon>Eukaryota</taxon>
        <taxon>Haptista</taxon>
        <taxon>Haptophyta</taxon>
        <taxon>Prymnesiophyceae</taxon>
        <taxon>Prymnesiales</taxon>
        <taxon>Prymnesiaceae</taxon>
        <taxon>Prymnesium</taxon>
    </lineage>
</organism>
<sequence length="525" mass="56384">MRTALLLACCAASRTAYAPPTPRSTPPHPRASRRAVMQQNPPPPKGGLTEAEKLAGSAASFFGGLAKAAEEAADTWVNSGWQVKKRAGQIVPEIRPNAVDVTQRAAPFLSPEKAGLGGGGGGLAAAGANGSLVTPQEDALQGEFLGFLAEVEASMVESGMCRVSPNGELTFRSRDDLAQVVVKFSIAKLSELAAAARALARYVDDLEVELEAADDAVVKLRKDMVAMEAKASAEQARLRSLEDDLARLDGELIDAQQLIDVQRAAKETAEQQADEAARALMELQAAEAAAGAEASTDRALELEEMLMAAEASAMAAEQAKASLERRLAEQRAEQQQQLEARRRDEERLRELQQRAEAAERAADEKAAEVSRVLVESQSEVTQLKRQLEQLQVAKTASTFAKPDAAFEEEAQRLQAEISEQLARATDALEPAAAASNGTATPATPSRPPALSRMTKAQLIEECTERNLLAEGTVAELRVRLRVERKRDVLVAELADRGWSERQARRALDKVGWDVDAAITELSASR</sequence>
<evidence type="ECO:0000313" key="3">
    <source>
        <dbReference type="EMBL" id="KAL1514942.1"/>
    </source>
</evidence>
<feature type="region of interest" description="Disordered" evidence="1">
    <location>
        <begin position="430"/>
        <end position="450"/>
    </location>
</feature>
<accession>A0AB34J691</accession>
<feature type="chain" id="PRO_5044336603" description="UBA domain-containing protein" evidence="2">
    <location>
        <begin position="19"/>
        <end position="525"/>
    </location>
</feature>
<feature type="compositionally biased region" description="Pro residues" evidence="1">
    <location>
        <begin position="19"/>
        <end position="29"/>
    </location>
</feature>
<keyword evidence="2" id="KW-0732">Signal</keyword>
<evidence type="ECO:0008006" key="5">
    <source>
        <dbReference type="Google" id="ProtNLM"/>
    </source>
</evidence>
<proteinExistence type="predicted"/>
<dbReference type="EMBL" id="JBGBPQ010000012">
    <property type="protein sequence ID" value="KAL1514942.1"/>
    <property type="molecule type" value="Genomic_DNA"/>
</dbReference>
<feature type="region of interest" description="Disordered" evidence="1">
    <location>
        <begin position="326"/>
        <end position="346"/>
    </location>
</feature>
<name>A0AB34J691_PRYPA</name>
<gene>
    <name evidence="3" type="ORF">AB1Y20_004018</name>
</gene>
<feature type="signal peptide" evidence="2">
    <location>
        <begin position="1"/>
        <end position="18"/>
    </location>
</feature>
<feature type="compositionally biased region" description="Low complexity" evidence="1">
    <location>
        <begin position="430"/>
        <end position="443"/>
    </location>
</feature>
<dbReference type="AlphaFoldDB" id="A0AB34J691"/>
<comment type="caution">
    <text evidence="3">The sequence shown here is derived from an EMBL/GenBank/DDBJ whole genome shotgun (WGS) entry which is preliminary data.</text>
</comment>
<keyword evidence="4" id="KW-1185">Reference proteome</keyword>
<feature type="region of interest" description="Disordered" evidence="1">
    <location>
        <begin position="16"/>
        <end position="47"/>
    </location>
</feature>
<evidence type="ECO:0000256" key="1">
    <source>
        <dbReference type="SAM" id="MobiDB-lite"/>
    </source>
</evidence>
<evidence type="ECO:0000256" key="2">
    <source>
        <dbReference type="SAM" id="SignalP"/>
    </source>
</evidence>
<dbReference type="Proteomes" id="UP001515480">
    <property type="component" value="Unassembled WGS sequence"/>
</dbReference>